<protein>
    <submittedName>
        <fullName evidence="2">Uncharacterized protein</fullName>
    </submittedName>
</protein>
<organism evidence="2 3">
    <name type="scientific">Pleuronectes platessa</name>
    <name type="common">European plaice</name>
    <dbReference type="NCBI Taxonomy" id="8262"/>
    <lineage>
        <taxon>Eukaryota</taxon>
        <taxon>Metazoa</taxon>
        <taxon>Chordata</taxon>
        <taxon>Craniata</taxon>
        <taxon>Vertebrata</taxon>
        <taxon>Euteleostomi</taxon>
        <taxon>Actinopterygii</taxon>
        <taxon>Neopterygii</taxon>
        <taxon>Teleostei</taxon>
        <taxon>Neoteleostei</taxon>
        <taxon>Acanthomorphata</taxon>
        <taxon>Carangaria</taxon>
        <taxon>Pleuronectiformes</taxon>
        <taxon>Pleuronectoidei</taxon>
        <taxon>Pleuronectidae</taxon>
        <taxon>Pleuronectes</taxon>
    </lineage>
</organism>
<name>A0A9N7Z5F4_PLEPL</name>
<comment type="caution">
    <text evidence="2">The sequence shown here is derived from an EMBL/GenBank/DDBJ whole genome shotgun (WGS) entry which is preliminary data.</text>
</comment>
<sequence length="169" mass="18364">MSNGLHHQEAIQHGNGMICPHHPTPSLPPPLVLALFSLRPSIRVSPLWLALFRPRSPSTNPPPSSQDLLLSSGSSTLIHYREDDEGEMDRRSGGKAQANSGSFRAVTPSLYRKQIAPSPSPLSARLSHLTTLPFHLHTYCSHPSSSLPDQIPTLQSASPVPQTQTCPDM</sequence>
<feature type="region of interest" description="Disordered" evidence="1">
    <location>
        <begin position="82"/>
        <end position="101"/>
    </location>
</feature>
<dbReference type="AlphaFoldDB" id="A0A9N7Z5F4"/>
<reference evidence="2" key="1">
    <citation type="submission" date="2020-03" db="EMBL/GenBank/DDBJ databases">
        <authorList>
            <person name="Weist P."/>
        </authorList>
    </citation>
    <scope>NUCLEOTIDE SEQUENCE</scope>
</reference>
<evidence type="ECO:0000256" key="1">
    <source>
        <dbReference type="SAM" id="MobiDB-lite"/>
    </source>
</evidence>
<keyword evidence="3" id="KW-1185">Reference proteome</keyword>
<accession>A0A9N7Z5F4</accession>
<evidence type="ECO:0000313" key="3">
    <source>
        <dbReference type="Proteomes" id="UP001153269"/>
    </source>
</evidence>
<proteinExistence type="predicted"/>
<gene>
    <name evidence="2" type="ORF">PLEPLA_LOCUS39689</name>
</gene>
<dbReference type="EMBL" id="CADEAL010004109">
    <property type="protein sequence ID" value="CAB1451950.1"/>
    <property type="molecule type" value="Genomic_DNA"/>
</dbReference>
<dbReference type="Proteomes" id="UP001153269">
    <property type="component" value="Unassembled WGS sequence"/>
</dbReference>
<evidence type="ECO:0000313" key="2">
    <source>
        <dbReference type="EMBL" id="CAB1451950.1"/>
    </source>
</evidence>
<feature type="region of interest" description="Disordered" evidence="1">
    <location>
        <begin position="145"/>
        <end position="169"/>
    </location>
</feature>